<dbReference type="GO" id="GO:0000977">
    <property type="term" value="F:RNA polymerase II transcription regulatory region sequence-specific DNA binding"/>
    <property type="evidence" value="ECO:0000318"/>
    <property type="project" value="GO_Central"/>
</dbReference>
<dbReference type="KEGG" id="hro:HELRODRAFT_180945"/>
<evidence type="ECO:0000256" key="2">
    <source>
        <dbReference type="ARBA" id="ARBA00007163"/>
    </source>
</evidence>
<dbReference type="InParanoid" id="T1FGG3"/>
<evidence type="ECO:0000256" key="6">
    <source>
        <dbReference type="ARBA" id="ARBA00023242"/>
    </source>
</evidence>
<proteinExistence type="inferred from homology"/>
<dbReference type="EnsemblMetazoa" id="HelroT180945">
    <property type="protein sequence ID" value="HelroP180945"/>
    <property type="gene ID" value="HelroG180945"/>
</dbReference>
<reference evidence="11" key="1">
    <citation type="submission" date="2012-12" db="EMBL/GenBank/DDBJ databases">
        <authorList>
            <person name="Hellsten U."/>
            <person name="Grimwood J."/>
            <person name="Chapman J.A."/>
            <person name="Shapiro H."/>
            <person name="Aerts A."/>
            <person name="Otillar R.P."/>
            <person name="Terry A.Y."/>
            <person name="Boore J.L."/>
            <person name="Simakov O."/>
            <person name="Marletaz F."/>
            <person name="Cho S.-J."/>
            <person name="Edsinger-Gonzales E."/>
            <person name="Havlak P."/>
            <person name="Kuo D.-H."/>
            <person name="Larsson T."/>
            <person name="Lv J."/>
            <person name="Arendt D."/>
            <person name="Savage R."/>
            <person name="Osoegawa K."/>
            <person name="de Jong P."/>
            <person name="Lindberg D.R."/>
            <person name="Seaver E.C."/>
            <person name="Weisblat D.A."/>
            <person name="Putnam N.H."/>
            <person name="Grigoriev I.V."/>
            <person name="Rokhsar D.S."/>
        </authorList>
    </citation>
    <scope>NUCLEOTIDE SEQUENCE</scope>
</reference>
<reference evidence="9 11" key="2">
    <citation type="journal article" date="2013" name="Nature">
        <title>Insights into bilaterian evolution from three spiralian genomes.</title>
        <authorList>
            <person name="Simakov O."/>
            <person name="Marletaz F."/>
            <person name="Cho S.J."/>
            <person name="Edsinger-Gonzales E."/>
            <person name="Havlak P."/>
            <person name="Hellsten U."/>
            <person name="Kuo D.H."/>
            <person name="Larsson T."/>
            <person name="Lv J."/>
            <person name="Arendt D."/>
            <person name="Savage R."/>
            <person name="Osoegawa K."/>
            <person name="de Jong P."/>
            <person name="Grimwood J."/>
            <person name="Chapman J.A."/>
            <person name="Shapiro H."/>
            <person name="Aerts A."/>
            <person name="Otillar R.P."/>
            <person name="Terry A.Y."/>
            <person name="Boore J.L."/>
            <person name="Grigoriev I.V."/>
            <person name="Lindberg D.R."/>
            <person name="Seaver E.C."/>
            <person name="Weisblat D.A."/>
            <person name="Putnam N.H."/>
            <person name="Rokhsar D.S."/>
        </authorList>
    </citation>
    <scope>NUCLEOTIDE SEQUENCE</scope>
</reference>
<reference evidence="10" key="3">
    <citation type="submission" date="2015-06" db="UniProtKB">
        <authorList>
            <consortium name="EnsemblMetazoa"/>
        </authorList>
    </citation>
    <scope>IDENTIFICATION</scope>
</reference>
<name>T1FGG3_HELRO</name>
<dbReference type="CTD" id="20207912"/>
<organism evidence="10 11">
    <name type="scientific">Helobdella robusta</name>
    <name type="common">Californian leech</name>
    <dbReference type="NCBI Taxonomy" id="6412"/>
    <lineage>
        <taxon>Eukaryota</taxon>
        <taxon>Metazoa</taxon>
        <taxon>Spiralia</taxon>
        <taxon>Lophotrochozoa</taxon>
        <taxon>Annelida</taxon>
        <taxon>Clitellata</taxon>
        <taxon>Hirudinea</taxon>
        <taxon>Rhynchobdellida</taxon>
        <taxon>Glossiphoniidae</taxon>
        <taxon>Helobdella</taxon>
    </lineage>
</organism>
<comment type="similarity">
    <text evidence="2">Belongs to the bZIP family.</text>
</comment>
<dbReference type="EMBL" id="AMQM01007418">
    <property type="status" value="NOT_ANNOTATED_CDS"/>
    <property type="molecule type" value="Genomic_DNA"/>
</dbReference>
<comment type="subcellular location">
    <subcellularLocation>
        <location evidence="1">Nucleus</location>
    </subcellularLocation>
</comment>
<keyword evidence="6" id="KW-0539">Nucleus</keyword>
<evidence type="ECO:0000313" key="9">
    <source>
        <dbReference type="EMBL" id="ESN93414.1"/>
    </source>
</evidence>
<dbReference type="PANTHER" id="PTHR13044:SF14">
    <property type="entry name" value="CRYPTOCEPHAL, ISOFORM A"/>
    <property type="match status" value="1"/>
</dbReference>
<evidence type="ECO:0000256" key="1">
    <source>
        <dbReference type="ARBA" id="ARBA00004123"/>
    </source>
</evidence>
<dbReference type="GO" id="GO:0005634">
    <property type="term" value="C:nucleus"/>
    <property type="evidence" value="ECO:0000318"/>
    <property type="project" value="GO_Central"/>
</dbReference>
<dbReference type="GO" id="GO:0006357">
    <property type="term" value="P:regulation of transcription by RNA polymerase II"/>
    <property type="evidence" value="ECO:0000318"/>
    <property type="project" value="GO_Central"/>
</dbReference>
<dbReference type="PROSITE" id="PS00036">
    <property type="entry name" value="BZIP_BASIC"/>
    <property type="match status" value="1"/>
</dbReference>
<evidence type="ECO:0000256" key="7">
    <source>
        <dbReference type="SAM" id="MobiDB-lite"/>
    </source>
</evidence>
<accession>T1FGG3</accession>
<dbReference type="HOGENOM" id="CLU_597560_0_0_1"/>
<keyword evidence="4" id="KW-0238">DNA-binding</keyword>
<evidence type="ECO:0000259" key="8">
    <source>
        <dbReference type="PROSITE" id="PS00036"/>
    </source>
</evidence>
<evidence type="ECO:0000313" key="11">
    <source>
        <dbReference type="Proteomes" id="UP000015101"/>
    </source>
</evidence>
<sequence length="458" mass="51026">MRYVKNRNATVGLNGRNSSDAVDMVEVSRTSNTDSNSSNCAINETFYENVNVIDNFANFNTQYGSTNNVSSINNTSGTNHTDNIKFCNEYIFLNFDEQELYCSQENVGEDGLPDFKIKQIDKIYNTINNCEKRSWDGASRNFNFYKKDDFAMNSNFALTQENGLNFGDDASNNANFYVYNNEYKPKDTSYDNGTAKVEISEETVVKTEDGLHHEFEKPYFISNSTLSPSLIVFPSLLQSSHFAPSHAALFEEPGNNISDVGGNPSQRIKSSPTFSPAEKSHTDILPFETNHLQSSPSFASFFPSSSSVQTENYSVFSICSDVLSNESEKKSVPSTGAIATVIAAVTTASNTATVNNTATGATDTSAANTATVTSTDIIKVLKVVKKRKRVKMDEEARKLKRQESNRKAAEKYREKKKEEQKSNDKEFQAISDDLRTYKLKYGLLKDEPFNEKKEQGSG</sequence>
<dbReference type="Proteomes" id="UP000015101">
    <property type="component" value="Unassembled WGS sequence"/>
</dbReference>
<protein>
    <recommendedName>
        <fullName evidence="8">BZIP domain-containing protein</fullName>
    </recommendedName>
</protein>
<dbReference type="GO" id="GO:0001228">
    <property type="term" value="F:DNA-binding transcription activator activity, RNA polymerase II-specific"/>
    <property type="evidence" value="ECO:0000318"/>
    <property type="project" value="GO_Central"/>
</dbReference>
<dbReference type="RefSeq" id="XP_009028482.1">
    <property type="nucleotide sequence ID" value="XM_009030234.1"/>
</dbReference>
<feature type="region of interest" description="Disordered" evidence="7">
    <location>
        <begin position="395"/>
        <end position="428"/>
    </location>
</feature>
<keyword evidence="11" id="KW-1185">Reference proteome</keyword>
<feature type="domain" description="BZIP" evidence="8">
    <location>
        <begin position="400"/>
        <end position="415"/>
    </location>
</feature>
<dbReference type="PANTHER" id="PTHR13044">
    <property type="entry name" value="ACTIVATING TRANSCRIPTION FACTOR ATF 4/5"/>
    <property type="match status" value="1"/>
</dbReference>
<evidence type="ECO:0000256" key="5">
    <source>
        <dbReference type="ARBA" id="ARBA00023163"/>
    </source>
</evidence>
<evidence type="ECO:0000256" key="3">
    <source>
        <dbReference type="ARBA" id="ARBA00023015"/>
    </source>
</evidence>
<evidence type="ECO:0000313" key="10">
    <source>
        <dbReference type="EnsemblMetazoa" id="HelroP180945"/>
    </source>
</evidence>
<dbReference type="GeneID" id="20207912"/>
<keyword evidence="5" id="KW-0804">Transcription</keyword>
<dbReference type="AlphaFoldDB" id="T1FGG3"/>
<dbReference type="InterPro" id="IPR004827">
    <property type="entry name" value="bZIP"/>
</dbReference>
<dbReference type="EMBL" id="KB097612">
    <property type="protein sequence ID" value="ESN93414.1"/>
    <property type="molecule type" value="Genomic_DNA"/>
</dbReference>
<evidence type="ECO:0000256" key="4">
    <source>
        <dbReference type="ARBA" id="ARBA00023125"/>
    </source>
</evidence>
<keyword evidence="3" id="KW-0805">Transcription regulation</keyword>
<gene>
    <name evidence="10" type="primary">20207912</name>
    <name evidence="9" type="ORF">HELRODRAFT_180945</name>
</gene>